<dbReference type="EMBL" id="JABTCF010000004">
    <property type="protein sequence ID" value="MBD0777821.1"/>
    <property type="molecule type" value="Genomic_DNA"/>
</dbReference>
<proteinExistence type="predicted"/>
<gene>
    <name evidence="2" type="ORF">HPE56_08450</name>
</gene>
<dbReference type="SUPFAM" id="SSF49464">
    <property type="entry name" value="Carboxypeptidase regulatory domain-like"/>
    <property type="match status" value="1"/>
</dbReference>
<name>A0ABR7UZT9_9FLAO</name>
<comment type="caution">
    <text evidence="2">The sequence shown here is derived from an EMBL/GenBank/DDBJ whole genome shotgun (WGS) entry which is preliminary data.</text>
</comment>
<dbReference type="Proteomes" id="UP001166021">
    <property type="component" value="Unassembled WGS sequence"/>
</dbReference>
<accession>A0ABR7UZT9</accession>
<organism evidence="2 3">
    <name type="scientific">Maribacter aquimaris</name>
    <dbReference type="NCBI Taxonomy" id="2737171"/>
    <lineage>
        <taxon>Bacteria</taxon>
        <taxon>Pseudomonadati</taxon>
        <taxon>Bacteroidota</taxon>
        <taxon>Flavobacteriia</taxon>
        <taxon>Flavobacteriales</taxon>
        <taxon>Flavobacteriaceae</taxon>
        <taxon>Maribacter</taxon>
    </lineage>
</organism>
<dbReference type="RefSeq" id="WP_188243334.1">
    <property type="nucleotide sequence ID" value="NZ_JABTCF010000004.1"/>
</dbReference>
<evidence type="ECO:0000313" key="2">
    <source>
        <dbReference type="EMBL" id="MBD0777821.1"/>
    </source>
</evidence>
<keyword evidence="3" id="KW-1185">Reference proteome</keyword>
<dbReference type="Pfam" id="PF13715">
    <property type="entry name" value="CarbopepD_reg_2"/>
    <property type="match status" value="1"/>
</dbReference>
<reference evidence="2" key="1">
    <citation type="submission" date="2020-05" db="EMBL/GenBank/DDBJ databases">
        <title>The draft genome sequence of Maribacter sp. ANRC-HE7.</title>
        <authorList>
            <person name="Mu L."/>
        </authorList>
    </citation>
    <scope>NUCLEOTIDE SEQUENCE</scope>
    <source>
        <strain evidence="2">ANRC-HE7</strain>
    </source>
</reference>
<feature type="chain" id="PRO_5046264920" evidence="1">
    <location>
        <begin position="36"/>
        <end position="133"/>
    </location>
</feature>
<protein>
    <submittedName>
        <fullName evidence="2">Carboxypeptidase-like regulatory domain-containing protein</fullName>
    </submittedName>
</protein>
<evidence type="ECO:0000313" key="3">
    <source>
        <dbReference type="Proteomes" id="UP001166021"/>
    </source>
</evidence>
<keyword evidence="1" id="KW-0732">Signal</keyword>
<sequence length="133" mass="14222">MNNTNELNAKKCVFGLLRRALHIIIFAFLCTNAAAQNTVVSGSVTDERGTPLPGANIVEKGTINGVTADFDGNFSINLINEQATLIVSYLGFTSKEEMVNGRSKLILTLSESATSLDEVVIIGYGTQKRKAVG</sequence>
<dbReference type="Gene3D" id="2.60.40.1120">
    <property type="entry name" value="Carboxypeptidase-like, regulatory domain"/>
    <property type="match status" value="1"/>
</dbReference>
<dbReference type="InterPro" id="IPR008969">
    <property type="entry name" value="CarboxyPept-like_regulatory"/>
</dbReference>
<feature type="signal peptide" evidence="1">
    <location>
        <begin position="1"/>
        <end position="35"/>
    </location>
</feature>
<evidence type="ECO:0000256" key="1">
    <source>
        <dbReference type="SAM" id="SignalP"/>
    </source>
</evidence>